<keyword evidence="3" id="KW-1185">Reference proteome</keyword>
<dbReference type="SMART" id="SM00065">
    <property type="entry name" value="GAF"/>
    <property type="match status" value="1"/>
</dbReference>
<dbReference type="Gene3D" id="1.10.3210.10">
    <property type="entry name" value="Hypothetical protein af1432"/>
    <property type="match status" value="1"/>
</dbReference>
<dbReference type="PANTHER" id="PTHR45228">
    <property type="entry name" value="CYCLIC DI-GMP PHOSPHODIESTERASE TM_0186-RELATED"/>
    <property type="match status" value="1"/>
</dbReference>
<dbReference type="Gene3D" id="3.30.450.40">
    <property type="match status" value="1"/>
</dbReference>
<dbReference type="InterPro" id="IPR029016">
    <property type="entry name" value="GAF-like_dom_sf"/>
</dbReference>
<protein>
    <recommendedName>
        <fullName evidence="1">HD-GYP domain-containing protein</fullName>
    </recommendedName>
</protein>
<evidence type="ECO:0000313" key="2">
    <source>
        <dbReference type="EMBL" id="GGK23890.1"/>
    </source>
</evidence>
<name>A0ABQ2ET92_9DEIO</name>
<dbReference type="RefSeq" id="WP_189006693.1">
    <property type="nucleotide sequence ID" value="NZ_BMPP01000006.1"/>
</dbReference>
<dbReference type="InterPro" id="IPR037522">
    <property type="entry name" value="HD_GYP_dom"/>
</dbReference>
<dbReference type="Pfam" id="PF13185">
    <property type="entry name" value="GAF_2"/>
    <property type="match status" value="1"/>
</dbReference>
<comment type="caution">
    <text evidence="2">The sequence shown here is derived from an EMBL/GenBank/DDBJ whole genome shotgun (WGS) entry which is preliminary data.</text>
</comment>
<dbReference type="CDD" id="cd00077">
    <property type="entry name" value="HDc"/>
    <property type="match status" value="1"/>
</dbReference>
<evidence type="ECO:0000259" key="1">
    <source>
        <dbReference type="PROSITE" id="PS51832"/>
    </source>
</evidence>
<dbReference type="InterPro" id="IPR003607">
    <property type="entry name" value="HD/PDEase_dom"/>
</dbReference>
<evidence type="ECO:0000313" key="3">
    <source>
        <dbReference type="Proteomes" id="UP000647587"/>
    </source>
</evidence>
<sequence>MHARDTERENAGLRALLDLSAQLLGAHTLREVEAVLTSVTLRLMHSRYVYFLSLDAAQDALLVSHSAGEADPPLGLRLPRGQGLAWQAALSGPEVLMVSKDEIPQTAVRTAGAPDQHLLFAPLRTSHEELLGVLALGRVEPPFSTQERKLLLAFAHAGTVALERAREAQKATQARENTLLVLGLAMEARDYETQGHTRRTVTLSQQLGRALGLPTADLDDLRQGAYLHDLGKLNIPDRVLLKPGPLDESEWALMRQHTVTGENMARRVPGVTPGALGVIRSHHERWDGRGYPDGLRGEAIPLLARLFALVDVFDALTHDRPYHSAITVPEALGMLRDAAGTQFDPALLEVFLSVLTGDSPSPQP</sequence>
<dbReference type="Proteomes" id="UP000647587">
    <property type="component" value="Unassembled WGS sequence"/>
</dbReference>
<accession>A0ABQ2ET92</accession>
<dbReference type="EMBL" id="BMPP01000006">
    <property type="protein sequence ID" value="GGK23890.1"/>
    <property type="molecule type" value="Genomic_DNA"/>
</dbReference>
<dbReference type="InterPro" id="IPR052020">
    <property type="entry name" value="Cyclic_di-GMP/3'3'-cGAMP_PDE"/>
</dbReference>
<dbReference type="SUPFAM" id="SSF109604">
    <property type="entry name" value="HD-domain/PDEase-like"/>
    <property type="match status" value="1"/>
</dbReference>
<dbReference type="Pfam" id="PF13487">
    <property type="entry name" value="HD_5"/>
    <property type="match status" value="1"/>
</dbReference>
<organism evidence="2 3">
    <name type="scientific">Deinococcus malanensis</name>
    <dbReference type="NCBI Taxonomy" id="1706855"/>
    <lineage>
        <taxon>Bacteria</taxon>
        <taxon>Thermotogati</taxon>
        <taxon>Deinococcota</taxon>
        <taxon>Deinococci</taxon>
        <taxon>Deinococcales</taxon>
        <taxon>Deinococcaceae</taxon>
        <taxon>Deinococcus</taxon>
    </lineage>
</organism>
<reference evidence="3" key="1">
    <citation type="journal article" date="2019" name="Int. J. Syst. Evol. Microbiol.">
        <title>The Global Catalogue of Microorganisms (GCM) 10K type strain sequencing project: providing services to taxonomists for standard genome sequencing and annotation.</title>
        <authorList>
            <consortium name="The Broad Institute Genomics Platform"/>
            <consortium name="The Broad Institute Genome Sequencing Center for Infectious Disease"/>
            <person name="Wu L."/>
            <person name="Ma J."/>
        </authorList>
    </citation>
    <scope>NUCLEOTIDE SEQUENCE [LARGE SCALE GENOMIC DNA]</scope>
    <source>
        <strain evidence="3">JCM 30331</strain>
    </source>
</reference>
<dbReference type="SUPFAM" id="SSF55781">
    <property type="entry name" value="GAF domain-like"/>
    <property type="match status" value="1"/>
</dbReference>
<feature type="domain" description="HD-GYP" evidence="1">
    <location>
        <begin position="171"/>
        <end position="364"/>
    </location>
</feature>
<dbReference type="SMART" id="SM00471">
    <property type="entry name" value="HDc"/>
    <property type="match status" value="1"/>
</dbReference>
<gene>
    <name evidence="2" type="ORF">GCM10008955_16890</name>
</gene>
<dbReference type="InterPro" id="IPR003018">
    <property type="entry name" value="GAF"/>
</dbReference>
<dbReference type="PROSITE" id="PS51832">
    <property type="entry name" value="HD_GYP"/>
    <property type="match status" value="1"/>
</dbReference>
<proteinExistence type="predicted"/>